<gene>
    <name evidence="3" type="primary">DYNLT2B</name>
</gene>
<dbReference type="InParanoid" id="A0A452DJC5"/>
<reference evidence="3" key="2">
    <citation type="submission" date="2025-08" db="UniProtKB">
        <authorList>
            <consortium name="Ensembl"/>
        </authorList>
    </citation>
    <scope>IDENTIFICATION</scope>
    <source>
        <strain evidence="3">Hereford</strain>
    </source>
</reference>
<protein>
    <submittedName>
        <fullName evidence="3">Dynein light chain Tctex-type 2B</fullName>
    </submittedName>
</protein>
<dbReference type="FunCoup" id="A0A452DJC5">
    <property type="interactions" value="577"/>
</dbReference>
<dbReference type="VEuPathDB" id="HostDB:ENSBTAG00000032684"/>
<dbReference type="InterPro" id="IPR005334">
    <property type="entry name" value="Tctex-1-like"/>
</dbReference>
<dbReference type="GO" id="GO:0005737">
    <property type="term" value="C:cytoplasm"/>
    <property type="evidence" value="ECO:0000318"/>
    <property type="project" value="GO_Central"/>
</dbReference>
<dbReference type="Proteomes" id="UP000009136">
    <property type="component" value="Chromosome 1"/>
</dbReference>
<dbReference type="PANTHER" id="PTHR21255:SF7">
    <property type="entry name" value="DYNEIN LIGHT CHAIN TCTEX-TYPE PROTEIN 2B"/>
    <property type="match status" value="1"/>
</dbReference>
<feature type="region of interest" description="Disordered" evidence="2">
    <location>
        <begin position="74"/>
        <end position="123"/>
    </location>
</feature>
<dbReference type="GeneTree" id="ENSGT00940000160019"/>
<keyword evidence="4" id="KW-1185">Reference proteome</keyword>
<comment type="similarity">
    <text evidence="1">Belongs to the dynein light chain Tctex-type family.</text>
</comment>
<name>A0A452DJC5_BOVIN</name>
<dbReference type="Ensembl" id="ENSBTAT00000046408.5">
    <property type="protein sequence ID" value="ENSBTAP00000043713.5"/>
    <property type="gene ID" value="ENSBTAG00000032684.5"/>
</dbReference>
<dbReference type="CDD" id="cd21459">
    <property type="entry name" value="DLC-like_TCTEX1D2"/>
    <property type="match status" value="1"/>
</dbReference>
<evidence type="ECO:0000256" key="1">
    <source>
        <dbReference type="ARBA" id="ARBA00005361"/>
    </source>
</evidence>
<reference evidence="3" key="1">
    <citation type="submission" date="2018-03" db="EMBL/GenBank/DDBJ databases">
        <title>ARS-UCD1.2.</title>
        <authorList>
            <person name="Rosen B.D."/>
            <person name="Bickhart D.M."/>
            <person name="Koren S."/>
            <person name="Schnabel R.D."/>
            <person name="Hall R."/>
            <person name="Zimin A."/>
            <person name="Dreischer C."/>
            <person name="Schultheiss S."/>
            <person name="Schroeder S.G."/>
            <person name="Elsik C.G."/>
            <person name="Couldrey C."/>
            <person name="Liu G.E."/>
            <person name="Van Tassell C.P."/>
            <person name="Phillippy A.M."/>
            <person name="Smith T.P.L."/>
            <person name="Medrano J.F."/>
        </authorList>
    </citation>
    <scope>NUCLEOTIDE SEQUENCE [LARGE SCALE GENOMIC DNA]</scope>
    <source>
        <strain evidence="3">Hereford</strain>
    </source>
</reference>
<accession>A0A452DJC5</accession>
<evidence type="ECO:0000313" key="3">
    <source>
        <dbReference type="Ensembl" id="ENSBTAP00000043713.5"/>
    </source>
</evidence>
<organism evidence="3 4">
    <name type="scientific">Bos taurus</name>
    <name type="common">Bovine</name>
    <dbReference type="NCBI Taxonomy" id="9913"/>
    <lineage>
        <taxon>Eukaryota</taxon>
        <taxon>Metazoa</taxon>
        <taxon>Chordata</taxon>
        <taxon>Craniata</taxon>
        <taxon>Vertebrata</taxon>
        <taxon>Euteleostomi</taxon>
        <taxon>Mammalia</taxon>
        <taxon>Eutheria</taxon>
        <taxon>Laurasiatheria</taxon>
        <taxon>Artiodactyla</taxon>
        <taxon>Ruminantia</taxon>
        <taxon>Pecora</taxon>
        <taxon>Bovidae</taxon>
        <taxon>Bovinae</taxon>
        <taxon>Bos</taxon>
    </lineage>
</organism>
<dbReference type="InterPro" id="IPR038586">
    <property type="entry name" value="Tctex-1-like_sf"/>
</dbReference>
<evidence type="ECO:0000313" key="4">
    <source>
        <dbReference type="Proteomes" id="UP000009136"/>
    </source>
</evidence>
<dbReference type="AlphaFoldDB" id="A0A452DJC5"/>
<dbReference type="GO" id="GO:0045505">
    <property type="term" value="F:dynein intermediate chain binding"/>
    <property type="evidence" value="ECO:0000318"/>
    <property type="project" value="GO_Central"/>
</dbReference>
<dbReference type="PANTHER" id="PTHR21255">
    <property type="entry name" value="T-COMPLEX-ASSOCIATED-TESTIS-EXPRESSED 1/ DYNEIN LIGHT CHAIN"/>
    <property type="match status" value="1"/>
</dbReference>
<evidence type="ECO:0000256" key="2">
    <source>
        <dbReference type="SAM" id="MobiDB-lite"/>
    </source>
</evidence>
<dbReference type="Reactome" id="R-BTA-5620924">
    <property type="pathway name" value="Intraflagellar transport"/>
</dbReference>
<dbReference type="Gene3D" id="3.30.1140.40">
    <property type="entry name" value="Tctex-1"/>
    <property type="match status" value="1"/>
</dbReference>
<reference evidence="3" key="3">
    <citation type="submission" date="2025-09" db="UniProtKB">
        <authorList>
            <consortium name="Ensembl"/>
        </authorList>
    </citation>
    <scope>IDENTIFICATION</scope>
    <source>
        <strain evidence="3">Hereford</strain>
    </source>
</reference>
<sequence>MQKVRNALDLSLKPLTLPCFSSVSLAANYLCIPGPLRASGSVSLPKIATPLEVFCKSDKKSPVFAEVMLTVPRHTSGPASDAQAQGGGRREHAKKGGSHGAERGSAARRVKGGAVALETAQQLPRPPAQLSLRKTRGQEVEAMSVAASFPKHTSFTMRASFAAADGLPETENNAGEPENTYILRPVFQQRRVEDGLWRRRPSRLLPAPGRARLIARVSGRSAAPGKGGRFRPSVVKDCIHAVLKEELANAEYSPEEMPQLTKHLSENIKDKLKEMGFDRYKMVVQVVIGEQRGEGVFMAARCFWDADTDNCTHDVFMNDSLFCVVAAFGCFYY</sequence>
<proteinExistence type="inferred from homology"/>
<dbReference type="Pfam" id="PF03645">
    <property type="entry name" value="Tctex-1"/>
    <property type="match status" value="1"/>
</dbReference>
<dbReference type="Bgee" id="ENSBTAG00000032684">
    <property type="expression patterns" value="Expressed in semen and 105 other cell types or tissues"/>
</dbReference>
<dbReference type="GO" id="GO:0005868">
    <property type="term" value="C:cytoplasmic dynein complex"/>
    <property type="evidence" value="ECO:0000318"/>
    <property type="project" value="GO_Central"/>
</dbReference>
<dbReference type="GO" id="GO:0007018">
    <property type="term" value="P:microtubule-based movement"/>
    <property type="evidence" value="ECO:0000318"/>
    <property type="project" value="GO_Central"/>
</dbReference>
<dbReference type="FunFam" id="3.30.1140.40:FF:000003">
    <property type="entry name" value="tctex1 domain-containing protein 2"/>
    <property type="match status" value="1"/>
</dbReference>